<protein>
    <recommendedName>
        <fullName evidence="3">F-box domain-containing protein</fullName>
    </recommendedName>
</protein>
<gene>
    <name evidence="1" type="ORF">DFH07DRAFT_740456</name>
</gene>
<sequence>MHHTLSIPEILELIFEELQCPHPDKRYGRNDFAALARTCKTFQDLALDLLWSEQDTLDNILQCLPAHLWEVEPLRRITGPIQRADWERPLEYAHRIRTLSLWSSNSFPNHEVLEALSSGLARPEDYWCTNLRNIAWFPGDDSLFPYIRLFLAPKITGARLTILESAVTISLLPTLLRYPDLKNLNISYVTLDRDASSLLCRTVSTIAMGLDRIEELGVHKLDRKALKHLSQLPVLETLCLYSPELEDLGPSSNSANMLQQIHPFPALRILRLSRTTLNFVIEFLDLLSDCHCGSFDVSSDALPTKSTTDQLYAALASHLSRGTLQTLDIGSYNGMPAPGVMDNYVINGQVLAPLFGFVNLTSLELQLPVGLDIDDATAWDMARAWMKLDYLSFTGVHHSSSMTLHGLSAFAKYCKDLAYLKITINASTVPAFDDSPDPPFHLGPGAITDPPTVTRFLSGLFPNLIEIKMHADWRWEELNEIELEDMVFDLLDRVHYNRWKQVEEFLPMVAAVGQEEQRWAWKLVE</sequence>
<name>A0AAD7JB17_9AGAR</name>
<dbReference type="Proteomes" id="UP001215280">
    <property type="component" value="Unassembled WGS sequence"/>
</dbReference>
<proteinExistence type="predicted"/>
<evidence type="ECO:0000313" key="1">
    <source>
        <dbReference type="EMBL" id="KAJ7760899.1"/>
    </source>
</evidence>
<comment type="caution">
    <text evidence="1">The sequence shown here is derived from an EMBL/GenBank/DDBJ whole genome shotgun (WGS) entry which is preliminary data.</text>
</comment>
<dbReference type="SUPFAM" id="SSF52047">
    <property type="entry name" value="RNI-like"/>
    <property type="match status" value="1"/>
</dbReference>
<reference evidence="1" key="1">
    <citation type="submission" date="2023-03" db="EMBL/GenBank/DDBJ databases">
        <title>Massive genome expansion in bonnet fungi (Mycena s.s.) driven by repeated elements and novel gene families across ecological guilds.</title>
        <authorList>
            <consortium name="Lawrence Berkeley National Laboratory"/>
            <person name="Harder C.B."/>
            <person name="Miyauchi S."/>
            <person name="Viragh M."/>
            <person name="Kuo A."/>
            <person name="Thoen E."/>
            <person name="Andreopoulos B."/>
            <person name="Lu D."/>
            <person name="Skrede I."/>
            <person name="Drula E."/>
            <person name="Henrissat B."/>
            <person name="Morin E."/>
            <person name="Kohler A."/>
            <person name="Barry K."/>
            <person name="LaButti K."/>
            <person name="Morin E."/>
            <person name="Salamov A."/>
            <person name="Lipzen A."/>
            <person name="Mereny Z."/>
            <person name="Hegedus B."/>
            <person name="Baldrian P."/>
            <person name="Stursova M."/>
            <person name="Weitz H."/>
            <person name="Taylor A."/>
            <person name="Grigoriev I.V."/>
            <person name="Nagy L.G."/>
            <person name="Martin F."/>
            <person name="Kauserud H."/>
        </authorList>
    </citation>
    <scope>NUCLEOTIDE SEQUENCE</scope>
    <source>
        <strain evidence="1">CBHHK188m</strain>
    </source>
</reference>
<accession>A0AAD7JB17</accession>
<organism evidence="1 2">
    <name type="scientific">Mycena maculata</name>
    <dbReference type="NCBI Taxonomy" id="230809"/>
    <lineage>
        <taxon>Eukaryota</taxon>
        <taxon>Fungi</taxon>
        <taxon>Dikarya</taxon>
        <taxon>Basidiomycota</taxon>
        <taxon>Agaricomycotina</taxon>
        <taxon>Agaricomycetes</taxon>
        <taxon>Agaricomycetidae</taxon>
        <taxon>Agaricales</taxon>
        <taxon>Marasmiineae</taxon>
        <taxon>Mycenaceae</taxon>
        <taxon>Mycena</taxon>
    </lineage>
</organism>
<dbReference type="EMBL" id="JARJLG010000047">
    <property type="protein sequence ID" value="KAJ7760899.1"/>
    <property type="molecule type" value="Genomic_DNA"/>
</dbReference>
<dbReference type="InterPro" id="IPR032675">
    <property type="entry name" value="LRR_dom_sf"/>
</dbReference>
<evidence type="ECO:0000313" key="2">
    <source>
        <dbReference type="Proteomes" id="UP001215280"/>
    </source>
</evidence>
<dbReference type="AlphaFoldDB" id="A0AAD7JB17"/>
<dbReference type="Gene3D" id="3.80.10.10">
    <property type="entry name" value="Ribonuclease Inhibitor"/>
    <property type="match status" value="1"/>
</dbReference>
<evidence type="ECO:0008006" key="3">
    <source>
        <dbReference type="Google" id="ProtNLM"/>
    </source>
</evidence>
<keyword evidence="2" id="KW-1185">Reference proteome</keyword>